<dbReference type="KEGG" id="ech:ECH_0279"/>
<dbReference type="EMBL" id="CP000236">
    <property type="protein sequence ID" value="ABD44664.1"/>
    <property type="molecule type" value="Genomic_DNA"/>
</dbReference>
<sequence length="41" mass="4417">MYCRNNSESGSGQCGMVNVTESAYTNFAEQGLALSEDILLI</sequence>
<reference evidence="1 2" key="1">
    <citation type="journal article" date="2006" name="PLoS Genet.">
        <title>Comparative genomics of emerging human ehrlichiosis agents.</title>
        <authorList>
            <person name="Dunning Hotopp J.C."/>
            <person name="Lin M."/>
            <person name="Madupu R."/>
            <person name="Crabtree J."/>
            <person name="Angiuoli S.V."/>
            <person name="Eisen J.A."/>
            <person name="Seshadri R."/>
            <person name="Ren Q."/>
            <person name="Wu M."/>
            <person name="Utterback T.R."/>
            <person name="Smith S."/>
            <person name="Lewis M."/>
            <person name="Khouri H."/>
            <person name="Zhang C."/>
            <person name="Niu H."/>
            <person name="Lin Q."/>
            <person name="Ohashi N."/>
            <person name="Zhi N."/>
            <person name="Nelson W."/>
            <person name="Brinkac L.M."/>
            <person name="Dodson R.J."/>
            <person name="Rosovitz M.J."/>
            <person name="Sundaram J."/>
            <person name="Daugherty S.C."/>
            <person name="Davidsen T."/>
            <person name="Durkin A.S."/>
            <person name="Gwinn M."/>
            <person name="Haft D.H."/>
            <person name="Selengut J.D."/>
            <person name="Sullivan S.A."/>
            <person name="Zafar N."/>
            <person name="Zhou L."/>
            <person name="Benahmed F."/>
            <person name="Forberger H."/>
            <person name="Halpin R."/>
            <person name="Mulligan S."/>
            <person name="Robinson J."/>
            <person name="White O."/>
            <person name="Rikihisa Y."/>
            <person name="Tettelin H."/>
        </authorList>
    </citation>
    <scope>NUCLEOTIDE SEQUENCE [LARGE SCALE GENOMIC DNA]</scope>
    <source>
        <strain evidence="2">ATCC CRL-10679 / Arkansas</strain>
    </source>
</reference>
<dbReference type="AlphaFoldDB" id="Q2GHI3"/>
<protein>
    <submittedName>
        <fullName evidence="1">Uncharacterized protein</fullName>
    </submittedName>
</protein>
<evidence type="ECO:0000313" key="1">
    <source>
        <dbReference type="EMBL" id="ABD44664.1"/>
    </source>
</evidence>
<dbReference type="HOGENOM" id="CLU_3269332_0_0_5"/>
<keyword evidence="2" id="KW-1185">Reference proteome</keyword>
<proteinExistence type="predicted"/>
<organism evidence="1 2">
    <name type="scientific">Ehrlichia chaffeensis (strain ATCC CRL-10679 / Arkansas)</name>
    <dbReference type="NCBI Taxonomy" id="205920"/>
    <lineage>
        <taxon>Bacteria</taxon>
        <taxon>Pseudomonadati</taxon>
        <taxon>Pseudomonadota</taxon>
        <taxon>Alphaproteobacteria</taxon>
        <taxon>Rickettsiales</taxon>
        <taxon>Anaplasmataceae</taxon>
        <taxon>Ehrlichia</taxon>
    </lineage>
</organism>
<evidence type="ECO:0000313" key="2">
    <source>
        <dbReference type="Proteomes" id="UP000008320"/>
    </source>
</evidence>
<name>Q2GHI3_EHRCR</name>
<dbReference type="Proteomes" id="UP000008320">
    <property type="component" value="Chromosome"/>
</dbReference>
<dbReference type="RefSeq" id="WP_011452504.1">
    <property type="nucleotide sequence ID" value="NC_007799.1"/>
</dbReference>
<gene>
    <name evidence="1" type="ordered locus">ECH_0279</name>
</gene>
<accession>Q2GHI3</accession>